<keyword evidence="6 12" id="KW-0328">Glycosyltransferase</keyword>
<comment type="function">
    <text evidence="10">Phosphorylase is an important allosteric enzyme in carbohydrate metabolism. Enzymes from different sources differ in their regulatory mechanisms and in their natural substrates. However, all known phosphorylases share catalytic and structural properties.</text>
</comment>
<evidence type="ECO:0000256" key="4">
    <source>
        <dbReference type="ARBA" id="ARBA00022553"/>
    </source>
</evidence>
<keyword evidence="7 12" id="KW-0808">Transferase</keyword>
<evidence type="ECO:0000256" key="2">
    <source>
        <dbReference type="ARBA" id="ARBA00001933"/>
    </source>
</evidence>
<evidence type="ECO:0000256" key="10">
    <source>
        <dbReference type="ARBA" id="ARBA00025174"/>
    </source>
</evidence>
<keyword evidence="9 12" id="KW-0119">Carbohydrate metabolism</keyword>
<comment type="caution">
    <text evidence="13">The sequence shown here is derived from an EMBL/GenBank/DDBJ whole genome shotgun (WGS) entry which is preliminary data.</text>
</comment>
<organism evidence="13 14">
    <name type="scientific">Acetobacterium bakii</name>
    <dbReference type="NCBI Taxonomy" id="52689"/>
    <lineage>
        <taxon>Bacteria</taxon>
        <taxon>Bacillati</taxon>
        <taxon>Bacillota</taxon>
        <taxon>Clostridia</taxon>
        <taxon>Eubacteriales</taxon>
        <taxon>Eubacteriaceae</taxon>
        <taxon>Acetobacterium</taxon>
    </lineage>
</organism>
<dbReference type="PROSITE" id="PS00102">
    <property type="entry name" value="PHOSPHORYLASE"/>
    <property type="match status" value="1"/>
</dbReference>
<dbReference type="GO" id="GO:0005737">
    <property type="term" value="C:cytoplasm"/>
    <property type="evidence" value="ECO:0007669"/>
    <property type="project" value="TreeGrafter"/>
</dbReference>
<evidence type="ECO:0000256" key="5">
    <source>
        <dbReference type="ARBA" id="ARBA00022600"/>
    </source>
</evidence>
<accession>A0A0L6TVI6</accession>
<dbReference type="Gene3D" id="3.40.50.2000">
    <property type="entry name" value="Glycogen Phosphorylase B"/>
    <property type="match status" value="2"/>
</dbReference>
<dbReference type="RefSeq" id="WP_050741891.1">
    <property type="nucleotide sequence ID" value="NZ_LGYO01000069.1"/>
</dbReference>
<evidence type="ECO:0000256" key="7">
    <source>
        <dbReference type="ARBA" id="ARBA00022679"/>
    </source>
</evidence>
<dbReference type="PANTHER" id="PTHR11468">
    <property type="entry name" value="GLYCOGEN PHOSPHORYLASE"/>
    <property type="match status" value="1"/>
</dbReference>
<dbReference type="GO" id="GO:0005980">
    <property type="term" value="P:glycogen catabolic process"/>
    <property type="evidence" value="ECO:0007669"/>
    <property type="project" value="TreeGrafter"/>
</dbReference>
<dbReference type="STRING" id="52689.AKG39_18530"/>
<dbReference type="PATRIC" id="fig|52689.4.peg.3619"/>
<reference evidence="14" key="1">
    <citation type="submission" date="2015-07" db="EMBL/GenBank/DDBJ databases">
        <title>Draft genome sequence of Acetobacterium bakii DSM 8293, a potential psychrophilic chemical producer through syngas fermentation.</title>
        <authorList>
            <person name="Song Y."/>
            <person name="Hwang S."/>
            <person name="Cho B.-K."/>
        </authorList>
    </citation>
    <scope>NUCLEOTIDE SEQUENCE [LARGE SCALE GENOMIC DNA]</scope>
    <source>
        <strain evidence="14">DSM 8239</strain>
    </source>
</reference>
<dbReference type="OrthoDB" id="9760804at2"/>
<dbReference type="GO" id="GO:0008184">
    <property type="term" value="F:glycogen phosphorylase activity"/>
    <property type="evidence" value="ECO:0007669"/>
    <property type="project" value="InterPro"/>
</dbReference>
<dbReference type="InterPro" id="IPR035090">
    <property type="entry name" value="Pyridoxal_P_attach_site"/>
</dbReference>
<comment type="function">
    <text evidence="12">Allosteric enzyme that catalyzes the rate-limiting step in glycogen catabolism, the phosphorolytic cleavage of glycogen to produce glucose-1-phosphate, and plays a central role in maintaining cellular and organismal glucose homeostasis.</text>
</comment>
<dbReference type="NCBIfam" id="TIGR02093">
    <property type="entry name" value="P_ylase"/>
    <property type="match status" value="1"/>
</dbReference>
<evidence type="ECO:0000256" key="1">
    <source>
        <dbReference type="ARBA" id="ARBA00001275"/>
    </source>
</evidence>
<dbReference type="SUPFAM" id="SSF53756">
    <property type="entry name" value="UDP-Glycosyltransferase/glycogen phosphorylase"/>
    <property type="match status" value="1"/>
</dbReference>
<evidence type="ECO:0000313" key="14">
    <source>
        <dbReference type="Proteomes" id="UP000036873"/>
    </source>
</evidence>
<evidence type="ECO:0000256" key="6">
    <source>
        <dbReference type="ARBA" id="ARBA00022676"/>
    </source>
</evidence>
<dbReference type="FunFam" id="3.40.50.2000:FF:000005">
    <property type="entry name" value="Alpha-1,4 glucan phosphorylase"/>
    <property type="match status" value="1"/>
</dbReference>
<evidence type="ECO:0000313" key="13">
    <source>
        <dbReference type="EMBL" id="KNZ40284.1"/>
    </source>
</evidence>
<dbReference type="PIRSF" id="PIRSF000460">
    <property type="entry name" value="Pprylas_GlgP"/>
    <property type="match status" value="1"/>
</dbReference>
<evidence type="ECO:0000256" key="8">
    <source>
        <dbReference type="ARBA" id="ARBA00022898"/>
    </source>
</evidence>
<dbReference type="Pfam" id="PF00343">
    <property type="entry name" value="Phosphorylase"/>
    <property type="match status" value="1"/>
</dbReference>
<evidence type="ECO:0000256" key="3">
    <source>
        <dbReference type="ARBA" id="ARBA00006047"/>
    </source>
</evidence>
<gene>
    <name evidence="13" type="ORF">AKG39_18530</name>
</gene>
<proteinExistence type="inferred from homology"/>
<dbReference type="GO" id="GO:0030170">
    <property type="term" value="F:pyridoxal phosphate binding"/>
    <property type="evidence" value="ECO:0007669"/>
    <property type="project" value="InterPro"/>
</dbReference>
<dbReference type="FunFam" id="3.40.50.2000:FF:000153">
    <property type="entry name" value="Alpha-1,4 glucan phosphorylase"/>
    <property type="match status" value="1"/>
</dbReference>
<comment type="cofactor">
    <cofactor evidence="2 12">
        <name>pyridoxal 5'-phosphate</name>
        <dbReference type="ChEBI" id="CHEBI:597326"/>
    </cofactor>
</comment>
<comment type="catalytic activity">
    <reaction evidence="1 12">
        <text>[(1-&gt;4)-alpha-D-glucosyl](n) + phosphate = [(1-&gt;4)-alpha-D-glucosyl](n-1) + alpha-D-glucose 1-phosphate</text>
        <dbReference type="Rhea" id="RHEA:41732"/>
        <dbReference type="Rhea" id="RHEA-COMP:9584"/>
        <dbReference type="Rhea" id="RHEA-COMP:9586"/>
        <dbReference type="ChEBI" id="CHEBI:15444"/>
        <dbReference type="ChEBI" id="CHEBI:43474"/>
        <dbReference type="ChEBI" id="CHEBI:58601"/>
        <dbReference type="EC" id="2.4.1.1"/>
    </reaction>
</comment>
<keyword evidence="8 11" id="KW-0663">Pyridoxal phosphate</keyword>
<dbReference type="CDD" id="cd04300">
    <property type="entry name" value="GT35_Glycogen_Phosphorylase"/>
    <property type="match status" value="1"/>
</dbReference>
<dbReference type="AlphaFoldDB" id="A0A0L6TVI6"/>
<feature type="modified residue" description="N6-(pyridoxal phosphate)lysine" evidence="11">
    <location>
        <position position="660"/>
    </location>
</feature>
<protein>
    <recommendedName>
        <fullName evidence="12">Alpha-1,4 glucan phosphorylase</fullName>
        <ecNumber evidence="12">2.4.1.1</ecNumber>
    </recommendedName>
</protein>
<evidence type="ECO:0000256" key="11">
    <source>
        <dbReference type="PIRSR" id="PIRSR000460-1"/>
    </source>
</evidence>
<dbReference type="EMBL" id="LGYO01000069">
    <property type="protein sequence ID" value="KNZ40284.1"/>
    <property type="molecule type" value="Genomic_DNA"/>
</dbReference>
<dbReference type="Proteomes" id="UP000036873">
    <property type="component" value="Unassembled WGS sequence"/>
</dbReference>
<evidence type="ECO:0000256" key="12">
    <source>
        <dbReference type="RuleBase" id="RU000587"/>
    </source>
</evidence>
<keyword evidence="14" id="KW-1185">Reference proteome</keyword>
<keyword evidence="5" id="KW-0321">Glycogen metabolism</keyword>
<dbReference type="InterPro" id="IPR011833">
    <property type="entry name" value="Glycg_phsphrylas"/>
</dbReference>
<name>A0A0L6TVI6_9FIRM</name>
<keyword evidence="4" id="KW-0597">Phosphoprotein</keyword>
<sequence>MNSSEKKKQKEAFKAAYINKIEEVSGDCLAESSVLKQYQALAELVMDDITTQWAKSNTKYNKHQNKQVYFFSIEFLIGRLLKSYINNLGLEDIVTESLKELGLDFTAIQEQESDPGLGNGGLGRLMACYLDSSAAMDMPAHGNGIRYKYGLFEQRIINGEQVEVADNWLRNGYPFEIRKPDKAVIIKFGGTIHSEKINGNLTFVHENYEPILAVPYDIPVKGYHNETVNSLRLWSAETLEDFDLPKFNQGQFLDAVRHKSEAESISQILYPNDNGFDGKLLRLKQEYFFVCAGLKRIVRRYKQFNNNSMDGFSQKICIHINDTHPAMCGPELMRILMDEEGFGWDDAWKMTVESISFTNHTVLPEALEKWPVSMMKSLLPRIYMIIEEINQRFTQEIYAKYPHDMERNYGLSIINNDQIHMASLAIVASHSINGVAELHSKILREETFKGFYQVFPERFHSVTNGVTPRRFLMNSNPDLKDLLNESIGTQWQGNLFELKRLLNYLNDPIFSDKFNAVKLSNKIRLAEHIKKHNNLIVDPASVFDIQVKRIHAYKRQLLDALHVLYLYNQLKENPHLEIAPRTFIFAGKAAPGYYYAKQIIRLINAIAKMVNSDKTLNEKIRVVFLENFNVSLAEIIYPAANVSEQISTAGKEASGTGNMKFMMNGAITLGTMDGANIEIAEAVGPTNIVTFGLSSDEVSQYEKYGGYRSIDIYEKDPRIQQVMHQLIDGTLGFGLNFQNIYDSLLLHNDTYFVLKDFNAYVDAQNRVDQLYRNERTWTKMSMTNIAHSGMFSSDRSILDYQREIWKII</sequence>
<evidence type="ECO:0000256" key="9">
    <source>
        <dbReference type="ARBA" id="ARBA00023277"/>
    </source>
</evidence>
<comment type="similarity">
    <text evidence="3 12">Belongs to the glycogen phosphorylase family.</text>
</comment>
<dbReference type="PANTHER" id="PTHR11468:SF3">
    <property type="entry name" value="GLYCOGEN PHOSPHORYLASE, LIVER FORM"/>
    <property type="match status" value="1"/>
</dbReference>
<dbReference type="EC" id="2.4.1.1" evidence="12"/>
<dbReference type="InterPro" id="IPR000811">
    <property type="entry name" value="Glyco_trans_35"/>
</dbReference>